<evidence type="ECO:0000313" key="12">
    <source>
        <dbReference type="Proteomes" id="UP001518990"/>
    </source>
</evidence>
<dbReference type="EMBL" id="JACTNF010000011">
    <property type="protein sequence ID" value="MBO1075271.1"/>
    <property type="molecule type" value="Genomic_DNA"/>
</dbReference>
<keyword evidence="5 9" id="KW-0653">Protein transport</keyword>
<dbReference type="InterPro" id="IPR003369">
    <property type="entry name" value="TatA/B/E"/>
</dbReference>
<protein>
    <recommendedName>
        <fullName evidence="9">Sec-independent protein translocase protein TatB</fullName>
    </recommendedName>
</protein>
<proteinExistence type="inferred from homology"/>
<dbReference type="RefSeq" id="WP_207447405.1">
    <property type="nucleotide sequence ID" value="NZ_CP061091.1"/>
</dbReference>
<evidence type="ECO:0000256" key="4">
    <source>
        <dbReference type="ARBA" id="ARBA00022692"/>
    </source>
</evidence>
<name>A0ABS3KCT5_9PROT</name>
<dbReference type="PANTHER" id="PTHR33162">
    <property type="entry name" value="SEC-INDEPENDENT PROTEIN TRANSLOCASE PROTEIN TATA, CHLOROPLASTIC"/>
    <property type="match status" value="1"/>
</dbReference>
<accession>A0ABS3KCT5</accession>
<dbReference type="InterPro" id="IPR018448">
    <property type="entry name" value="TatB"/>
</dbReference>
<evidence type="ECO:0000256" key="10">
    <source>
        <dbReference type="SAM" id="MobiDB-lite"/>
    </source>
</evidence>
<keyword evidence="4 9" id="KW-0812">Transmembrane</keyword>
<feature type="compositionally biased region" description="Pro residues" evidence="10">
    <location>
        <begin position="178"/>
        <end position="187"/>
    </location>
</feature>
<evidence type="ECO:0000256" key="9">
    <source>
        <dbReference type="HAMAP-Rule" id="MF_00237"/>
    </source>
</evidence>
<dbReference type="NCBIfam" id="TIGR01410">
    <property type="entry name" value="tatB"/>
    <property type="match status" value="1"/>
</dbReference>
<keyword evidence="2 9" id="KW-0813">Transport</keyword>
<evidence type="ECO:0000256" key="1">
    <source>
        <dbReference type="ARBA" id="ARBA00004167"/>
    </source>
</evidence>
<evidence type="ECO:0000256" key="3">
    <source>
        <dbReference type="ARBA" id="ARBA00022475"/>
    </source>
</evidence>
<dbReference type="PRINTS" id="PR01506">
    <property type="entry name" value="TATBPROTEIN"/>
</dbReference>
<evidence type="ECO:0000256" key="8">
    <source>
        <dbReference type="ARBA" id="ARBA00023136"/>
    </source>
</evidence>
<keyword evidence="3 9" id="KW-1003">Cell membrane</keyword>
<keyword evidence="8 9" id="KW-0472">Membrane</keyword>
<keyword evidence="6 9" id="KW-1133">Transmembrane helix</keyword>
<comment type="caution">
    <text evidence="11">The sequence shown here is derived from an EMBL/GenBank/DDBJ whole genome shotgun (WGS) entry which is preliminary data.</text>
</comment>
<comment type="function">
    <text evidence="9">Part of the twin-arginine translocation (Tat) system that transports large folded proteins containing a characteristic twin-arginine motif in their signal peptide across membranes. Together with TatC, TatB is part of a receptor directly interacting with Tat signal peptides. TatB may form an oligomeric binding site that transiently accommodates folded Tat precursor proteins before their translocation.</text>
</comment>
<dbReference type="Gene3D" id="1.20.5.3310">
    <property type="match status" value="1"/>
</dbReference>
<evidence type="ECO:0000256" key="7">
    <source>
        <dbReference type="ARBA" id="ARBA00023010"/>
    </source>
</evidence>
<evidence type="ECO:0000313" key="11">
    <source>
        <dbReference type="EMBL" id="MBO1075271.1"/>
    </source>
</evidence>
<feature type="region of interest" description="Disordered" evidence="10">
    <location>
        <begin position="87"/>
        <end position="187"/>
    </location>
</feature>
<sequence length="187" mass="19951">MLDLAWSELALIAVVAVVVIGPKDLPDAIRNVAKGVKKLRSMAAEFQSHADELVKEAQLEDVRQQIQEIRHFDLKGTIERAVDNDGEIRRTFNDDPLKDAWKPTPESKPALDQPAPPAGGLDSAPEPSVTPESPAAPAFIPPTVAAFNADAQRDAPAPEQKPAMIPPQIDGAEAPEKPANPPATPTA</sequence>
<comment type="subunit">
    <text evidence="9">The Tat system comprises two distinct complexes: a TatABC complex, containing multiple copies of TatA, TatB and TatC subunits, and a separate TatA complex, containing only TatA subunits. Substrates initially bind to the TatABC complex, which probably triggers association of the separate TatA complex to form the active translocon.</text>
</comment>
<dbReference type="HAMAP" id="MF_00237">
    <property type="entry name" value="TatB"/>
    <property type="match status" value="1"/>
</dbReference>
<reference evidence="11 12" key="1">
    <citation type="submission" date="2020-09" db="EMBL/GenBank/DDBJ databases">
        <title>Roseomonas.</title>
        <authorList>
            <person name="Zhu W."/>
        </authorList>
    </citation>
    <scope>NUCLEOTIDE SEQUENCE [LARGE SCALE GENOMIC DNA]</scope>
    <source>
        <strain evidence="11 12">1311</strain>
    </source>
</reference>
<dbReference type="PANTHER" id="PTHR33162:SF1">
    <property type="entry name" value="SEC-INDEPENDENT PROTEIN TRANSLOCASE PROTEIN TATA, CHLOROPLASTIC"/>
    <property type="match status" value="1"/>
</dbReference>
<comment type="subcellular location">
    <subcellularLocation>
        <location evidence="9">Cell membrane</location>
        <topology evidence="9">Single-pass membrane protein</topology>
    </subcellularLocation>
    <subcellularLocation>
        <location evidence="1">Membrane</location>
        <topology evidence="1">Single-pass membrane protein</topology>
    </subcellularLocation>
</comment>
<keyword evidence="12" id="KW-1185">Reference proteome</keyword>
<dbReference type="Pfam" id="PF02416">
    <property type="entry name" value="TatA_B_E"/>
    <property type="match status" value="1"/>
</dbReference>
<gene>
    <name evidence="9 11" type="primary">tatB</name>
    <name evidence="11" type="ORF">IAI60_11690</name>
</gene>
<evidence type="ECO:0000256" key="6">
    <source>
        <dbReference type="ARBA" id="ARBA00022989"/>
    </source>
</evidence>
<evidence type="ECO:0000256" key="2">
    <source>
        <dbReference type="ARBA" id="ARBA00022448"/>
    </source>
</evidence>
<organism evidence="11 12">
    <name type="scientific">Roseomonas marmotae</name>
    <dbReference type="NCBI Taxonomy" id="2768161"/>
    <lineage>
        <taxon>Bacteria</taxon>
        <taxon>Pseudomonadati</taxon>
        <taxon>Pseudomonadota</taxon>
        <taxon>Alphaproteobacteria</taxon>
        <taxon>Acetobacterales</taxon>
        <taxon>Roseomonadaceae</taxon>
        <taxon>Roseomonas</taxon>
    </lineage>
</organism>
<feature type="compositionally biased region" description="Basic and acidic residues" evidence="10">
    <location>
        <begin position="87"/>
        <end position="101"/>
    </location>
</feature>
<comment type="similarity">
    <text evidence="9">Belongs to the TatB family.</text>
</comment>
<evidence type="ECO:0000256" key="5">
    <source>
        <dbReference type="ARBA" id="ARBA00022927"/>
    </source>
</evidence>
<keyword evidence="7 9" id="KW-0811">Translocation</keyword>
<dbReference type="Proteomes" id="UP001518990">
    <property type="component" value="Unassembled WGS sequence"/>
</dbReference>